<evidence type="ECO:0000313" key="2">
    <source>
        <dbReference type="Proteomes" id="UP000251485"/>
    </source>
</evidence>
<protein>
    <submittedName>
        <fullName evidence="1">Uncharacterized protein</fullName>
    </submittedName>
</protein>
<sequence length="92" mass="10714">MNNQQAEQLKKIMMADSYFAQPITPPFPQPLAIKSLQQTLNIKDTEGLVQFIIASPKRFNESEKNDHDTAERYTNCLNLYYVESSFSIEKRR</sequence>
<gene>
    <name evidence="1" type="ORF">NCTC10975_03233</name>
</gene>
<proteinExistence type="predicted"/>
<accession>A0A2X2DRZ4</accession>
<organism evidence="1 2">
    <name type="scientific">Proteus mirabilis</name>
    <dbReference type="NCBI Taxonomy" id="584"/>
    <lineage>
        <taxon>Bacteria</taxon>
        <taxon>Pseudomonadati</taxon>
        <taxon>Pseudomonadota</taxon>
        <taxon>Gammaproteobacteria</taxon>
        <taxon>Enterobacterales</taxon>
        <taxon>Morganellaceae</taxon>
        <taxon>Proteus</taxon>
    </lineage>
</organism>
<dbReference type="EMBL" id="UAUE01000024">
    <property type="protein sequence ID" value="SPY98519.1"/>
    <property type="molecule type" value="Genomic_DNA"/>
</dbReference>
<dbReference type="AlphaFoldDB" id="A0A2X2DRZ4"/>
<evidence type="ECO:0000313" key="1">
    <source>
        <dbReference type="EMBL" id="SPY98519.1"/>
    </source>
</evidence>
<reference evidence="1 2" key="1">
    <citation type="submission" date="2018-06" db="EMBL/GenBank/DDBJ databases">
        <authorList>
            <consortium name="Pathogen Informatics"/>
            <person name="Doyle S."/>
        </authorList>
    </citation>
    <scope>NUCLEOTIDE SEQUENCE [LARGE SCALE GENOMIC DNA]</scope>
    <source>
        <strain evidence="1 2">NCTC10975</strain>
    </source>
</reference>
<dbReference type="Proteomes" id="UP000251485">
    <property type="component" value="Unassembled WGS sequence"/>
</dbReference>
<name>A0A2X2DRZ4_PROMI</name>